<gene>
    <name evidence="1" type="ORF">LCGC14_2621880</name>
</gene>
<reference evidence="1" key="1">
    <citation type="journal article" date="2015" name="Nature">
        <title>Complex archaea that bridge the gap between prokaryotes and eukaryotes.</title>
        <authorList>
            <person name="Spang A."/>
            <person name="Saw J.H."/>
            <person name="Jorgensen S.L."/>
            <person name="Zaremba-Niedzwiedzka K."/>
            <person name="Martijn J."/>
            <person name="Lind A.E."/>
            <person name="van Eijk R."/>
            <person name="Schleper C."/>
            <person name="Guy L."/>
            <person name="Ettema T.J."/>
        </authorList>
    </citation>
    <scope>NUCLEOTIDE SEQUENCE</scope>
</reference>
<accession>A0A0F9CVF8</accession>
<comment type="caution">
    <text evidence="1">The sequence shown here is derived from an EMBL/GenBank/DDBJ whole genome shotgun (WGS) entry which is preliminary data.</text>
</comment>
<name>A0A0F9CVF8_9ZZZZ</name>
<organism evidence="1">
    <name type="scientific">marine sediment metagenome</name>
    <dbReference type="NCBI Taxonomy" id="412755"/>
    <lineage>
        <taxon>unclassified sequences</taxon>
        <taxon>metagenomes</taxon>
        <taxon>ecological metagenomes</taxon>
    </lineage>
</organism>
<protein>
    <recommendedName>
        <fullName evidence="2">CR-type domain-containing protein</fullName>
    </recommendedName>
</protein>
<dbReference type="AlphaFoldDB" id="A0A0F9CVF8"/>
<evidence type="ECO:0008006" key="2">
    <source>
        <dbReference type="Google" id="ProtNLM"/>
    </source>
</evidence>
<dbReference type="EMBL" id="LAZR01044760">
    <property type="protein sequence ID" value="KKL03863.1"/>
    <property type="molecule type" value="Genomic_DNA"/>
</dbReference>
<evidence type="ECO:0000313" key="1">
    <source>
        <dbReference type="EMBL" id="KKL03863.1"/>
    </source>
</evidence>
<proteinExistence type="predicted"/>
<sequence length="165" mass="18372">MDTRIELTDLQQAQQTVAEKFYVEEECTFCSGTGYTKEPLSGSGQFSEPGAQYLCGLCNGTGKVRRGPMRVVCTTCQGRIIEEPYRHLTCAPCGNLGYTPCEDAMVLLEALQEGTWLLYMEWEGKMWKVVIQNLPHVWNYNLTLALFLAAAKYVEGLCTPVEGAP</sequence>